<reference evidence="3" key="3">
    <citation type="submission" date="2021-02" db="UniProtKB">
        <authorList>
            <consortium name="EnsemblMetazoa"/>
        </authorList>
    </citation>
    <scope>IDENTIFICATION</scope>
    <source>
        <strain evidence="3">USDA</strain>
    </source>
</reference>
<dbReference type="VEuPathDB" id="VectorBase:PHUM539270"/>
<dbReference type="EMBL" id="AAZO01006548">
    <property type="status" value="NOT_ANNOTATED_CDS"/>
    <property type="molecule type" value="Genomic_DNA"/>
</dbReference>
<feature type="compositionally biased region" description="Polar residues" evidence="1">
    <location>
        <begin position="139"/>
        <end position="153"/>
    </location>
</feature>
<dbReference type="GeneID" id="8235470"/>
<feature type="compositionally biased region" description="Polar residues" evidence="1">
    <location>
        <begin position="162"/>
        <end position="172"/>
    </location>
</feature>
<feature type="compositionally biased region" description="Basic residues" evidence="1">
    <location>
        <begin position="173"/>
        <end position="183"/>
    </location>
</feature>
<feature type="region of interest" description="Disordered" evidence="1">
    <location>
        <begin position="26"/>
        <end position="68"/>
    </location>
</feature>
<feature type="region of interest" description="Disordered" evidence="1">
    <location>
        <begin position="125"/>
        <end position="183"/>
    </location>
</feature>
<protein>
    <submittedName>
        <fullName evidence="2 3">Uncharacterized protein</fullName>
    </submittedName>
</protein>
<dbReference type="KEGG" id="phu:Phum_PHUM539270"/>
<accession>E0VZV9</accession>
<feature type="compositionally biased region" description="Basic and acidic residues" evidence="1">
    <location>
        <begin position="39"/>
        <end position="53"/>
    </location>
</feature>
<dbReference type="EMBL" id="DS235854">
    <property type="protein sequence ID" value="EEB18915.1"/>
    <property type="molecule type" value="Genomic_DNA"/>
</dbReference>
<gene>
    <name evidence="3" type="primary">8235470</name>
    <name evidence="2" type="ORF">Phum_PHUM539270</name>
</gene>
<sequence length="183" mass="19723">MLSYVIPVDEKQNSVLSKNHIELELNVQEEEEDEQQQQEQKKQEEEKKNHSDKNGLAFNGISSLSSTQGKMAPTAVHNLINIEQTRGGGILNGGNQKKIIKTHGKVNIINNNNNYVKPAISTESSASSLSSKASDVTSNASQGGSGSTPTNNVVDKLKPKLVQNNGAATKTTSLKRSKVIGKN</sequence>
<evidence type="ECO:0000313" key="4">
    <source>
        <dbReference type="Proteomes" id="UP000009046"/>
    </source>
</evidence>
<evidence type="ECO:0000313" key="3">
    <source>
        <dbReference type="EnsemblMetazoa" id="PHUM539270-PA"/>
    </source>
</evidence>
<dbReference type="RefSeq" id="XP_002431653.1">
    <property type="nucleotide sequence ID" value="XM_002431608.1"/>
</dbReference>
<evidence type="ECO:0000256" key="1">
    <source>
        <dbReference type="SAM" id="MobiDB-lite"/>
    </source>
</evidence>
<dbReference type="AlphaFoldDB" id="E0VZV9"/>
<dbReference type="CTD" id="8235470"/>
<keyword evidence="4" id="KW-1185">Reference proteome</keyword>
<feature type="compositionally biased region" description="Low complexity" evidence="1">
    <location>
        <begin position="125"/>
        <end position="138"/>
    </location>
</feature>
<dbReference type="InParanoid" id="E0VZV9"/>
<reference evidence="2" key="2">
    <citation type="submission" date="2007-04" db="EMBL/GenBank/DDBJ databases">
        <title>The genome of the human body louse.</title>
        <authorList>
            <consortium name="The Human Body Louse Genome Consortium"/>
            <person name="Kirkness E."/>
            <person name="Walenz B."/>
            <person name="Hass B."/>
            <person name="Bruggner R."/>
            <person name="Strausberg R."/>
        </authorList>
    </citation>
    <scope>NUCLEOTIDE SEQUENCE</scope>
    <source>
        <strain evidence="2">USDA</strain>
    </source>
</reference>
<reference evidence="2" key="1">
    <citation type="submission" date="2007-04" db="EMBL/GenBank/DDBJ databases">
        <title>Annotation of Pediculus humanus corporis strain USDA.</title>
        <authorList>
            <person name="Kirkness E."/>
            <person name="Hannick L."/>
            <person name="Hass B."/>
            <person name="Bruggner R."/>
            <person name="Lawson D."/>
            <person name="Bidwell S."/>
            <person name="Joardar V."/>
            <person name="Caler E."/>
            <person name="Walenz B."/>
            <person name="Inman J."/>
            <person name="Schobel S."/>
            <person name="Galinsky K."/>
            <person name="Amedeo P."/>
            <person name="Strausberg R."/>
        </authorList>
    </citation>
    <scope>NUCLEOTIDE SEQUENCE</scope>
    <source>
        <strain evidence="2">USDA</strain>
    </source>
</reference>
<name>E0VZV9_PEDHC</name>
<dbReference type="Proteomes" id="UP000009046">
    <property type="component" value="Unassembled WGS sequence"/>
</dbReference>
<evidence type="ECO:0000313" key="2">
    <source>
        <dbReference type="EMBL" id="EEB18915.1"/>
    </source>
</evidence>
<feature type="compositionally biased region" description="Acidic residues" evidence="1">
    <location>
        <begin position="27"/>
        <end position="36"/>
    </location>
</feature>
<proteinExistence type="predicted"/>
<dbReference type="HOGENOM" id="CLU_1476867_0_0_1"/>
<organism>
    <name type="scientific">Pediculus humanus subsp. corporis</name>
    <name type="common">Body louse</name>
    <dbReference type="NCBI Taxonomy" id="121224"/>
    <lineage>
        <taxon>Eukaryota</taxon>
        <taxon>Metazoa</taxon>
        <taxon>Ecdysozoa</taxon>
        <taxon>Arthropoda</taxon>
        <taxon>Hexapoda</taxon>
        <taxon>Insecta</taxon>
        <taxon>Pterygota</taxon>
        <taxon>Neoptera</taxon>
        <taxon>Paraneoptera</taxon>
        <taxon>Psocodea</taxon>
        <taxon>Troctomorpha</taxon>
        <taxon>Phthiraptera</taxon>
        <taxon>Anoplura</taxon>
        <taxon>Pediculidae</taxon>
        <taxon>Pediculus</taxon>
    </lineage>
</organism>
<dbReference type="EnsemblMetazoa" id="PHUM539270-RA">
    <property type="protein sequence ID" value="PHUM539270-PA"/>
    <property type="gene ID" value="PHUM539270"/>
</dbReference>